<evidence type="ECO:0000313" key="2">
    <source>
        <dbReference type="EMBL" id="KAK3879687.1"/>
    </source>
</evidence>
<feature type="compositionally biased region" description="Polar residues" evidence="1">
    <location>
        <begin position="130"/>
        <end position="141"/>
    </location>
</feature>
<dbReference type="Proteomes" id="UP001286313">
    <property type="component" value="Unassembled WGS sequence"/>
</dbReference>
<dbReference type="Pfam" id="PF07145">
    <property type="entry name" value="PAM2"/>
    <property type="match status" value="1"/>
</dbReference>
<reference evidence="2" key="1">
    <citation type="submission" date="2023-10" db="EMBL/GenBank/DDBJ databases">
        <title>Genome assemblies of two species of porcelain crab, Petrolisthes cinctipes and Petrolisthes manimaculis (Anomura: Porcellanidae).</title>
        <authorList>
            <person name="Angst P."/>
        </authorList>
    </citation>
    <scope>NUCLEOTIDE SEQUENCE</scope>
    <source>
        <strain evidence="2">PB745_01</strain>
        <tissue evidence="2">Gill</tissue>
    </source>
</reference>
<evidence type="ECO:0000313" key="3">
    <source>
        <dbReference type="Proteomes" id="UP001286313"/>
    </source>
</evidence>
<feature type="compositionally biased region" description="Polar residues" evidence="1">
    <location>
        <begin position="9"/>
        <end position="22"/>
    </location>
</feature>
<keyword evidence="3" id="KW-1185">Reference proteome</keyword>
<protein>
    <submittedName>
        <fullName evidence="2">Uncharacterized protein</fullName>
    </submittedName>
</protein>
<organism evidence="2 3">
    <name type="scientific">Petrolisthes cinctipes</name>
    <name type="common">Flat porcelain crab</name>
    <dbReference type="NCBI Taxonomy" id="88211"/>
    <lineage>
        <taxon>Eukaryota</taxon>
        <taxon>Metazoa</taxon>
        <taxon>Ecdysozoa</taxon>
        <taxon>Arthropoda</taxon>
        <taxon>Crustacea</taxon>
        <taxon>Multicrustacea</taxon>
        <taxon>Malacostraca</taxon>
        <taxon>Eumalacostraca</taxon>
        <taxon>Eucarida</taxon>
        <taxon>Decapoda</taxon>
        <taxon>Pleocyemata</taxon>
        <taxon>Anomura</taxon>
        <taxon>Galatheoidea</taxon>
        <taxon>Porcellanidae</taxon>
        <taxon>Petrolisthes</taxon>
    </lineage>
</organism>
<evidence type="ECO:0000256" key="1">
    <source>
        <dbReference type="SAM" id="MobiDB-lite"/>
    </source>
</evidence>
<sequence length="159" mass="17805">MRLPRDNTAGGQHSAGMNTSASNAEPDFSEFMWMAEEDLEAFDRKVLCEVSQVVMECASNLRDDEEEFLEGMLQEEEERDTVYYHQYYHDKLRNDGTANLTQSMNKLVVKPETAAKSNLNPYAAEFVPRQNPSQRTTTQTAPMGMTCLPPSGHPPAAAP</sequence>
<feature type="region of interest" description="Disordered" evidence="1">
    <location>
        <begin position="1"/>
        <end position="22"/>
    </location>
</feature>
<feature type="region of interest" description="Disordered" evidence="1">
    <location>
        <begin position="127"/>
        <end position="159"/>
    </location>
</feature>
<dbReference type="EMBL" id="JAWQEG010001409">
    <property type="protein sequence ID" value="KAK3879687.1"/>
    <property type="molecule type" value="Genomic_DNA"/>
</dbReference>
<name>A0AAE1FSE3_PETCI</name>
<accession>A0AAE1FSE3</accession>
<comment type="caution">
    <text evidence="2">The sequence shown here is derived from an EMBL/GenBank/DDBJ whole genome shotgun (WGS) entry which is preliminary data.</text>
</comment>
<gene>
    <name evidence="2" type="ORF">Pcinc_015768</name>
</gene>
<proteinExistence type="predicted"/>
<dbReference type="InterPro" id="IPR009818">
    <property type="entry name" value="PAM2_motif"/>
</dbReference>
<dbReference type="AlphaFoldDB" id="A0AAE1FSE3"/>